<keyword evidence="8 9" id="KW-0472">Membrane</keyword>
<evidence type="ECO:0000256" key="7">
    <source>
        <dbReference type="ARBA" id="ARBA00022967"/>
    </source>
</evidence>
<dbReference type="InterPro" id="IPR015856">
    <property type="entry name" value="ABC_transpr_CbiO/EcfA_su"/>
</dbReference>
<keyword evidence="7" id="KW-1278">Translocase</keyword>
<sequence>MPLLKIENLHFTYEDGTPALNGIDLEIEAGEFLAVLGSNGSGKTTLIKHLNGLLRPTLGRVLFDDKAIESVSEREVFSRIGIVFQDPNDQLFASTVEEDVAFGPTNMGLAPQQIKERVHEALHRVGMEEYARKSIHALSHGQKKRICIAGILAMTPQVIVLDEPTAGLDPMGVHSLMHLLEDLNKKQGVTMIMATHVVDLVPLFMSKIAILSKGRVLRFGTPGQVFGDPEAIEKAKLHLPLIAELMNILKTRDHVKLHHIPLTVGEARREILRLLSVQDVIARV</sequence>
<keyword evidence="6 9" id="KW-0067">ATP-binding</keyword>
<dbReference type="GO" id="GO:0005524">
    <property type="term" value="F:ATP binding"/>
    <property type="evidence" value="ECO:0007669"/>
    <property type="project" value="UniProtKB-KW"/>
</dbReference>
<dbReference type="InterPro" id="IPR003593">
    <property type="entry name" value="AAA+_ATPase"/>
</dbReference>
<dbReference type="PROSITE" id="PS50893">
    <property type="entry name" value="ABC_TRANSPORTER_2"/>
    <property type="match status" value="1"/>
</dbReference>
<comment type="function">
    <text evidence="9">Part of an ABC transporter complex. Responsible for energy coupling to the transport system.</text>
</comment>
<comment type="similarity">
    <text evidence="2 9">Belongs to the ABC transporter superfamily.</text>
</comment>
<evidence type="ECO:0000256" key="4">
    <source>
        <dbReference type="ARBA" id="ARBA00022475"/>
    </source>
</evidence>
<comment type="subcellular location">
    <subcellularLocation>
        <location evidence="1 9">Cell membrane</location>
        <topology evidence="1 9">Peripheral membrane protein</topology>
    </subcellularLocation>
</comment>
<dbReference type="NCBIfam" id="TIGR01166">
    <property type="entry name" value="cbiO"/>
    <property type="match status" value="1"/>
</dbReference>
<evidence type="ECO:0000256" key="6">
    <source>
        <dbReference type="ARBA" id="ARBA00022840"/>
    </source>
</evidence>
<evidence type="ECO:0000313" key="12">
    <source>
        <dbReference type="Proteomes" id="UP001060414"/>
    </source>
</evidence>
<proteinExistence type="inferred from homology"/>
<dbReference type="InterPro" id="IPR005876">
    <property type="entry name" value="Co_trans_ATP-bd"/>
</dbReference>
<dbReference type="Proteomes" id="UP001060414">
    <property type="component" value="Chromosome"/>
</dbReference>
<dbReference type="CDD" id="cd03225">
    <property type="entry name" value="ABC_cobalt_CbiO_domain1"/>
    <property type="match status" value="1"/>
</dbReference>
<keyword evidence="5 9" id="KW-0547">Nucleotide-binding</keyword>
<dbReference type="InterPro" id="IPR050095">
    <property type="entry name" value="ECF_ABC_transporter_ATP-bd"/>
</dbReference>
<keyword evidence="3 9" id="KW-0813">Transport</keyword>
<name>A0ABY5ZNN6_9BACT</name>
<dbReference type="SUPFAM" id="SSF52540">
    <property type="entry name" value="P-loop containing nucleoside triphosphate hydrolases"/>
    <property type="match status" value="1"/>
</dbReference>
<keyword evidence="12" id="KW-1185">Reference proteome</keyword>
<organism evidence="11 12">
    <name type="scientific">Geoalkalibacter halelectricus</name>
    <dbReference type="NCBI Taxonomy" id="2847045"/>
    <lineage>
        <taxon>Bacteria</taxon>
        <taxon>Pseudomonadati</taxon>
        <taxon>Thermodesulfobacteriota</taxon>
        <taxon>Desulfuromonadia</taxon>
        <taxon>Desulfuromonadales</taxon>
        <taxon>Geoalkalibacteraceae</taxon>
        <taxon>Geoalkalibacter</taxon>
    </lineage>
</organism>
<evidence type="ECO:0000256" key="8">
    <source>
        <dbReference type="ARBA" id="ARBA00023136"/>
    </source>
</evidence>
<evidence type="ECO:0000256" key="5">
    <source>
        <dbReference type="ARBA" id="ARBA00022741"/>
    </source>
</evidence>
<gene>
    <name evidence="11" type="ORF">L9S41_04770</name>
</gene>
<evidence type="ECO:0000256" key="1">
    <source>
        <dbReference type="ARBA" id="ARBA00004202"/>
    </source>
</evidence>
<evidence type="ECO:0000256" key="3">
    <source>
        <dbReference type="ARBA" id="ARBA00022448"/>
    </source>
</evidence>
<evidence type="ECO:0000256" key="2">
    <source>
        <dbReference type="ARBA" id="ARBA00005417"/>
    </source>
</evidence>
<dbReference type="EMBL" id="CP092109">
    <property type="protein sequence ID" value="UWZ80716.1"/>
    <property type="molecule type" value="Genomic_DNA"/>
</dbReference>
<dbReference type="PANTHER" id="PTHR43553">
    <property type="entry name" value="HEAVY METAL TRANSPORTER"/>
    <property type="match status" value="1"/>
</dbReference>
<evidence type="ECO:0000313" key="11">
    <source>
        <dbReference type="EMBL" id="UWZ80716.1"/>
    </source>
</evidence>
<dbReference type="PANTHER" id="PTHR43553:SF24">
    <property type="entry name" value="ENERGY-COUPLING FACTOR TRANSPORTER ATP-BINDING PROTEIN ECFA1"/>
    <property type="match status" value="1"/>
</dbReference>
<dbReference type="RefSeq" id="WP_260749077.1">
    <property type="nucleotide sequence ID" value="NZ_CP092109.1"/>
</dbReference>
<evidence type="ECO:0000256" key="9">
    <source>
        <dbReference type="RuleBase" id="RU364103"/>
    </source>
</evidence>
<dbReference type="InterPro" id="IPR017871">
    <property type="entry name" value="ABC_transporter-like_CS"/>
</dbReference>
<evidence type="ECO:0000259" key="10">
    <source>
        <dbReference type="PROSITE" id="PS50893"/>
    </source>
</evidence>
<accession>A0ABY5ZNN6</accession>
<reference evidence="11" key="1">
    <citation type="journal article" date="2022" name="Environ. Microbiol.">
        <title>Geoalkalibacter halelectricus SAP #1 sp. nov. possessing extracellular electron transfer and mineral#reducing capabilities from a haloalkaline environment.</title>
        <authorList>
            <person name="Yadav S."/>
            <person name="Singh R."/>
            <person name="Sundharam S.S."/>
            <person name="Chaudhary S."/>
            <person name="Krishnamurthi S."/>
            <person name="Patil S.A."/>
        </authorList>
    </citation>
    <scope>NUCLEOTIDE SEQUENCE</scope>
    <source>
        <strain evidence="11">SAP-1</strain>
    </source>
</reference>
<dbReference type="SMART" id="SM00382">
    <property type="entry name" value="AAA"/>
    <property type="match status" value="1"/>
</dbReference>
<dbReference type="PROSITE" id="PS00211">
    <property type="entry name" value="ABC_TRANSPORTER_1"/>
    <property type="match status" value="1"/>
</dbReference>
<dbReference type="InterPro" id="IPR027417">
    <property type="entry name" value="P-loop_NTPase"/>
</dbReference>
<dbReference type="InterPro" id="IPR003439">
    <property type="entry name" value="ABC_transporter-like_ATP-bd"/>
</dbReference>
<feature type="domain" description="ABC transporter" evidence="10">
    <location>
        <begin position="4"/>
        <end position="238"/>
    </location>
</feature>
<protein>
    <recommendedName>
        <fullName evidence="9">ABC transporter ATP-binding protein</fullName>
    </recommendedName>
</protein>
<dbReference type="Gene3D" id="3.40.50.300">
    <property type="entry name" value="P-loop containing nucleotide triphosphate hydrolases"/>
    <property type="match status" value="1"/>
</dbReference>
<keyword evidence="4 9" id="KW-1003">Cell membrane</keyword>
<dbReference type="Pfam" id="PF00005">
    <property type="entry name" value="ABC_tran"/>
    <property type="match status" value="1"/>
</dbReference>